<protein>
    <submittedName>
        <fullName evidence="1">Putative secreted protein</fullName>
    </submittedName>
</protein>
<dbReference type="EMBL" id="GFTR01000196">
    <property type="protein sequence ID" value="JAW16230.1"/>
    <property type="molecule type" value="Transcribed_RNA"/>
</dbReference>
<reference evidence="1" key="1">
    <citation type="journal article" date="2018" name="PLoS Negl. Trop. Dis.">
        <title>An insight into the salivary gland and fat body transcriptome of Panstrongylus lignarius (Hemiptera: Heteroptera), the main vector of Chagas disease in Peru.</title>
        <authorList>
            <person name="Nevoa J.C."/>
            <person name="Mendes M.T."/>
            <person name="da Silva M.V."/>
            <person name="Soares S.C."/>
            <person name="Oliveira C.J.F."/>
            <person name="Ribeiro J.M.C."/>
        </authorList>
    </citation>
    <scope>NUCLEOTIDE SEQUENCE</scope>
</reference>
<organism evidence="1">
    <name type="scientific">Panstrongylus lignarius</name>
    <dbReference type="NCBI Taxonomy" id="156445"/>
    <lineage>
        <taxon>Eukaryota</taxon>
        <taxon>Metazoa</taxon>
        <taxon>Ecdysozoa</taxon>
        <taxon>Arthropoda</taxon>
        <taxon>Hexapoda</taxon>
        <taxon>Insecta</taxon>
        <taxon>Pterygota</taxon>
        <taxon>Neoptera</taxon>
        <taxon>Paraneoptera</taxon>
        <taxon>Hemiptera</taxon>
        <taxon>Heteroptera</taxon>
        <taxon>Panheteroptera</taxon>
        <taxon>Cimicomorpha</taxon>
        <taxon>Reduviidae</taxon>
        <taxon>Triatominae</taxon>
        <taxon>Panstrongylus</taxon>
    </lineage>
</organism>
<sequence length="69" mass="7495">MAYLSAMHTSKEQVSVLFLLFQILQAAIGTSHTHEKLTLCNEDQAMLELGLLYVVAASPLIVTTTSSTL</sequence>
<name>A0A224Y4X8_9HEMI</name>
<evidence type="ECO:0000313" key="1">
    <source>
        <dbReference type="EMBL" id="JAW16230.1"/>
    </source>
</evidence>
<dbReference type="AlphaFoldDB" id="A0A224Y4X8"/>
<accession>A0A224Y4X8</accession>
<proteinExistence type="predicted"/>